<evidence type="ECO:0000313" key="2">
    <source>
        <dbReference type="EMBL" id="TLD95705.1"/>
    </source>
</evidence>
<evidence type="ECO:0000313" key="1">
    <source>
        <dbReference type="EMBL" id="GAB0172870.1"/>
    </source>
</evidence>
<dbReference type="Proteomes" id="UP000029861">
    <property type="component" value="Unassembled WGS sequence"/>
</dbReference>
<proteinExistence type="predicted"/>
<dbReference type="Gene3D" id="3.40.50.300">
    <property type="entry name" value="P-loop containing nucleotide triphosphate hydrolases"/>
    <property type="match status" value="1"/>
</dbReference>
<reference evidence="2 3" key="1">
    <citation type="journal article" date="2014" name="Genome Announc.">
        <title>Draft genome sequences of eight enterohepatic helicobacter species isolated from both laboratory and wild rodents.</title>
        <authorList>
            <person name="Sheh A."/>
            <person name="Shen Z."/>
            <person name="Fox J.G."/>
        </authorList>
    </citation>
    <scope>NUCLEOTIDE SEQUENCE [LARGE SCALE GENOMIC DNA]</scope>
    <source>
        <strain evidence="2 3">ATCC 49310</strain>
    </source>
</reference>
<accession>A0A4U8T7Z0</accession>
<dbReference type="EMBL" id="JRPK02000043">
    <property type="protein sequence ID" value="TLD95705.1"/>
    <property type="molecule type" value="Genomic_DNA"/>
</dbReference>
<evidence type="ECO:0000313" key="4">
    <source>
        <dbReference type="Proteomes" id="UP001562457"/>
    </source>
</evidence>
<gene>
    <name evidence="2" type="ORF">LS80_009115</name>
    <name evidence="1" type="ORF">NHP164001_08860</name>
</gene>
<organism evidence="2 3">
    <name type="scientific">Helicobacter trogontum</name>
    <dbReference type="NCBI Taxonomy" id="50960"/>
    <lineage>
        <taxon>Bacteria</taxon>
        <taxon>Pseudomonadati</taxon>
        <taxon>Campylobacterota</taxon>
        <taxon>Epsilonproteobacteria</taxon>
        <taxon>Campylobacterales</taxon>
        <taxon>Helicobacteraceae</taxon>
        <taxon>Helicobacter</taxon>
    </lineage>
</organism>
<dbReference type="RefSeq" id="WP_052089120.1">
    <property type="nucleotide sequence ID" value="NZ_BAAFHN010000016.1"/>
</dbReference>
<protein>
    <recommendedName>
        <fullName evidence="5">AAA domain-containing protein</fullName>
    </recommendedName>
</protein>
<dbReference type="Proteomes" id="UP001562457">
    <property type="component" value="Unassembled WGS sequence"/>
</dbReference>
<name>A0A4U8T7Z0_9HELI</name>
<sequence>MNQREKQEEELTKKCEEINKKFNALYCLSNVLYKFSIRLEKNTIAFCMKKNNEAIELKQQSTGFRKFFNLFFNFLHGDQIKKEDIVLIDEADIHLAVPAQKEFRNFLKEFGKKVVLLLL</sequence>
<dbReference type="PANTHER" id="PTHR43581:SF2">
    <property type="entry name" value="EXCINUCLEASE ATPASE SUBUNIT"/>
    <property type="match status" value="1"/>
</dbReference>
<evidence type="ECO:0008006" key="5">
    <source>
        <dbReference type="Google" id="ProtNLM"/>
    </source>
</evidence>
<dbReference type="InterPro" id="IPR051396">
    <property type="entry name" value="Bact_Antivir_Def_Nuclease"/>
</dbReference>
<comment type="caution">
    <text evidence="2">The sequence shown here is derived from an EMBL/GenBank/DDBJ whole genome shotgun (WGS) entry which is preliminary data.</text>
</comment>
<dbReference type="EMBL" id="BAAFHN010000016">
    <property type="protein sequence ID" value="GAB0172870.1"/>
    <property type="molecule type" value="Genomic_DNA"/>
</dbReference>
<dbReference type="PANTHER" id="PTHR43581">
    <property type="entry name" value="ATP/GTP PHOSPHATASE"/>
    <property type="match status" value="1"/>
</dbReference>
<dbReference type="InterPro" id="IPR027417">
    <property type="entry name" value="P-loop_NTPase"/>
</dbReference>
<evidence type="ECO:0000313" key="3">
    <source>
        <dbReference type="Proteomes" id="UP000029861"/>
    </source>
</evidence>
<reference evidence="1 4" key="3">
    <citation type="submission" date="2024-06" db="EMBL/GenBank/DDBJ databases">
        <title>Draft genome sequence of Helicobacter trogontum NHP16-4001.</title>
        <authorList>
            <person name="Rimbara E."/>
            <person name="Suzuki M."/>
        </authorList>
    </citation>
    <scope>NUCLEOTIDE SEQUENCE [LARGE SCALE GENOMIC DNA]</scope>
    <source>
        <strain evidence="1 4">NHP16-4001</strain>
    </source>
</reference>
<reference evidence="2" key="2">
    <citation type="submission" date="2018-04" db="EMBL/GenBank/DDBJ databases">
        <authorList>
            <person name="Sheh A."/>
            <person name="Shen Z."/>
            <person name="Mannion A.J."/>
            <person name="Fox J.G."/>
        </authorList>
    </citation>
    <scope>NUCLEOTIDE SEQUENCE</scope>
    <source>
        <strain evidence="2">ATCC 49310</strain>
    </source>
</reference>
<keyword evidence="4" id="KW-1185">Reference proteome</keyword>
<dbReference type="AlphaFoldDB" id="A0A4U8T7Z0"/>
<dbReference type="SUPFAM" id="SSF52540">
    <property type="entry name" value="P-loop containing nucleoside triphosphate hydrolases"/>
    <property type="match status" value="1"/>
</dbReference>